<dbReference type="Pfam" id="PF12796">
    <property type="entry name" value="Ank_2"/>
    <property type="match status" value="3"/>
</dbReference>
<reference evidence="4" key="1">
    <citation type="journal article" date="2020" name="bioRxiv">
        <title>Hybrid origin of Populus tomentosa Carr. identified through genome sequencing and phylogenomic analysis.</title>
        <authorList>
            <person name="An X."/>
            <person name="Gao K."/>
            <person name="Chen Z."/>
            <person name="Li J."/>
            <person name="Yang X."/>
            <person name="Yang X."/>
            <person name="Zhou J."/>
            <person name="Guo T."/>
            <person name="Zhao T."/>
            <person name="Huang S."/>
            <person name="Miao D."/>
            <person name="Khan W.U."/>
            <person name="Rao P."/>
            <person name="Ye M."/>
            <person name="Lei B."/>
            <person name="Liao W."/>
            <person name="Wang J."/>
            <person name="Ji L."/>
            <person name="Li Y."/>
            <person name="Guo B."/>
            <person name="Mustafa N.S."/>
            <person name="Li S."/>
            <person name="Yun Q."/>
            <person name="Keller S.R."/>
            <person name="Mao J."/>
            <person name="Zhang R."/>
            <person name="Strauss S.H."/>
        </authorList>
    </citation>
    <scope>NUCLEOTIDE SEQUENCE</scope>
    <source>
        <strain evidence="4">GM15</strain>
        <tissue evidence="4">Leaf</tissue>
    </source>
</reference>
<feature type="repeat" description="ANK" evidence="3">
    <location>
        <begin position="389"/>
        <end position="421"/>
    </location>
</feature>
<evidence type="ECO:0000313" key="4">
    <source>
        <dbReference type="EMBL" id="KAG6756724.1"/>
    </source>
</evidence>
<dbReference type="PROSITE" id="PS50297">
    <property type="entry name" value="ANK_REP_REGION"/>
    <property type="match status" value="3"/>
</dbReference>
<dbReference type="PANTHER" id="PTHR24123:SF73">
    <property type="entry name" value="OS02G0457500 PROTEIN"/>
    <property type="match status" value="1"/>
</dbReference>
<dbReference type="InterPro" id="IPR051165">
    <property type="entry name" value="Multifunctional_ANK_Repeat"/>
</dbReference>
<keyword evidence="2 3" id="KW-0040">ANK repeat</keyword>
<evidence type="ECO:0000256" key="1">
    <source>
        <dbReference type="ARBA" id="ARBA00022737"/>
    </source>
</evidence>
<gene>
    <name evidence="4" type="ORF">POTOM_040164</name>
</gene>
<evidence type="ECO:0000256" key="2">
    <source>
        <dbReference type="ARBA" id="ARBA00023043"/>
    </source>
</evidence>
<comment type="caution">
    <text evidence="4">The sequence shown here is derived from an EMBL/GenBank/DDBJ whole genome shotgun (WGS) entry which is preliminary data.</text>
</comment>
<dbReference type="PROSITE" id="PS50088">
    <property type="entry name" value="ANK_REPEAT"/>
    <property type="match status" value="5"/>
</dbReference>
<accession>A0A8X8CJP0</accession>
<evidence type="ECO:0000313" key="5">
    <source>
        <dbReference type="Proteomes" id="UP000886885"/>
    </source>
</evidence>
<protein>
    <recommendedName>
        <fullName evidence="6">Ankyrin repeat family protein</fullName>
    </recommendedName>
</protein>
<dbReference type="PANTHER" id="PTHR24123">
    <property type="entry name" value="ANKYRIN REPEAT-CONTAINING"/>
    <property type="match status" value="1"/>
</dbReference>
<evidence type="ECO:0000256" key="3">
    <source>
        <dbReference type="PROSITE-ProRule" id="PRU00023"/>
    </source>
</evidence>
<dbReference type="OrthoDB" id="194358at2759"/>
<sequence>MAKYSYVYGSERDELAEPSQSLIEAALSGDVEFVTESLKSKTVDVNYIGTVNLRVKCIETVLREEEADEIEIQYRDFVTDVTPLFAAAHSGHVEIARKLLSAGADVNQELFRGFATTAAAREGHCVLLDMLLKAGASQLACEDALLEACLCGQAKAAELLICSEMTGPDVAQQALVSASCRGYVDVVTTLTKNGVDINCTRRVLLQSVKPALHANVDCTPLVAAIASNYGSGLEDFKLASLNIITITYRSWSAGARSDCYVRLGAWSWDIFSGEELRVGACLGEPYNEVWCAVEYYEASGQILNLLLQHRISFLESQQQGRNLLCHAILCQNSDAMDVLLNAGADVEFCLRTKKGHEFRPIHLAARIGCLRILKQVIFYGCEVDSRTATGDTALMLAAKSDQADCFLELIVSGADLGLVNNNGESAVHLVKRSVFGSSLADIFRQAITTGRKVCSSNLEVFSLLHFVAGIGNTELLQMILQHSTEDISKHDGLGLTPTMVAVKAGHTEVFRLLIDAGADISERSRDGQAVVSLLQNLACSSVRTRFEEILLDAVLSHKVTSYSEFRALHFAARVGNLPAIVQLLEMGFPIDSVDDSGHSPLMLAAREGHADACKILLQRGADCGIINQRGEAATSLARKSTKCKAAEGVIFDYLARSHVLLGEELWKNTREGRGSPHMKVVQMLKSGLLTWGKSNRRNVVCKEAVAGPSPSFLKNRRKVNEAGDEMVFRVLTETGREIHFEASSASGLELWVHGINLVTKEAATGVW</sequence>
<dbReference type="SMART" id="SM00248">
    <property type="entry name" value="ANK"/>
    <property type="match status" value="9"/>
</dbReference>
<dbReference type="AlphaFoldDB" id="A0A8X8CJP0"/>
<keyword evidence="1" id="KW-0677">Repeat</keyword>
<dbReference type="Pfam" id="PF00023">
    <property type="entry name" value="Ank"/>
    <property type="match status" value="1"/>
</dbReference>
<organism evidence="4 5">
    <name type="scientific">Populus tomentosa</name>
    <name type="common">Chinese white poplar</name>
    <dbReference type="NCBI Taxonomy" id="118781"/>
    <lineage>
        <taxon>Eukaryota</taxon>
        <taxon>Viridiplantae</taxon>
        <taxon>Streptophyta</taxon>
        <taxon>Embryophyta</taxon>
        <taxon>Tracheophyta</taxon>
        <taxon>Spermatophyta</taxon>
        <taxon>Magnoliopsida</taxon>
        <taxon>eudicotyledons</taxon>
        <taxon>Gunneridae</taxon>
        <taxon>Pentapetalae</taxon>
        <taxon>rosids</taxon>
        <taxon>fabids</taxon>
        <taxon>Malpighiales</taxon>
        <taxon>Salicaceae</taxon>
        <taxon>Saliceae</taxon>
        <taxon>Populus</taxon>
    </lineage>
</organism>
<dbReference type="EMBL" id="JAAWWB010000021">
    <property type="protein sequence ID" value="KAG6756724.1"/>
    <property type="molecule type" value="Genomic_DNA"/>
</dbReference>
<feature type="repeat" description="ANK" evidence="3">
    <location>
        <begin position="493"/>
        <end position="525"/>
    </location>
</feature>
<proteinExistence type="predicted"/>
<feature type="repeat" description="ANK" evidence="3">
    <location>
        <begin position="596"/>
        <end position="628"/>
    </location>
</feature>
<name>A0A8X8CJP0_POPTO</name>
<evidence type="ECO:0008006" key="6">
    <source>
        <dbReference type="Google" id="ProtNLM"/>
    </source>
</evidence>
<keyword evidence="5" id="KW-1185">Reference proteome</keyword>
<feature type="repeat" description="ANK" evidence="3">
    <location>
        <begin position="563"/>
        <end position="595"/>
    </location>
</feature>
<dbReference type="Proteomes" id="UP000886885">
    <property type="component" value="Chromosome 11A"/>
</dbReference>
<dbReference type="InterPro" id="IPR002110">
    <property type="entry name" value="Ankyrin_rpt"/>
</dbReference>
<feature type="repeat" description="ANK" evidence="3">
    <location>
        <begin position="79"/>
        <end position="107"/>
    </location>
</feature>